<accession>A0A484XTT0</accession>
<dbReference type="PANTHER" id="PTHR41791">
    <property type="entry name" value="SSL7039 PROTEIN"/>
    <property type="match status" value="1"/>
</dbReference>
<dbReference type="EMBL" id="CAADIK010000041">
    <property type="protein sequence ID" value="VFR78139.1"/>
    <property type="molecule type" value="Genomic_DNA"/>
</dbReference>
<name>A0A484XTT0_9ZZZZ</name>
<dbReference type="PIRSF" id="PIRSF028744">
    <property type="entry name" value="Addict_mod_HI1419"/>
    <property type="match status" value="1"/>
</dbReference>
<evidence type="ECO:0000313" key="2">
    <source>
        <dbReference type="EMBL" id="VFR78139.1"/>
    </source>
</evidence>
<protein>
    <submittedName>
        <fullName evidence="4">FIG022160: hypothetical toxin</fullName>
    </submittedName>
</protein>
<reference evidence="4" key="1">
    <citation type="submission" date="2019-03" db="EMBL/GenBank/DDBJ databases">
        <authorList>
            <person name="Danneels B."/>
        </authorList>
    </citation>
    <scope>NUCLEOTIDE SEQUENCE</scope>
</reference>
<dbReference type="InterPro" id="IPR014056">
    <property type="entry name" value="TypeIITA-like_toxin_pred"/>
</dbReference>
<gene>
    <name evidence="1" type="ORF">BRI6_0393</name>
    <name evidence="2" type="ORF">BRI9_0449</name>
    <name evidence="3" type="ORF">IVO3_0449</name>
    <name evidence="4" type="ORF">RAN7_0390</name>
</gene>
<dbReference type="PANTHER" id="PTHR41791:SF1">
    <property type="entry name" value="SSL7039 PROTEIN"/>
    <property type="match status" value="1"/>
</dbReference>
<dbReference type="EMBL" id="CAADIP010000050">
    <property type="protein sequence ID" value="VFR96230.1"/>
    <property type="molecule type" value="Genomic_DNA"/>
</dbReference>
<evidence type="ECO:0000313" key="4">
    <source>
        <dbReference type="EMBL" id="VFS25539.1"/>
    </source>
</evidence>
<evidence type="ECO:0000313" key="3">
    <source>
        <dbReference type="EMBL" id="VFR96230.1"/>
    </source>
</evidence>
<dbReference type="NCBIfam" id="TIGR02683">
    <property type="entry name" value="upstrm_HI1419"/>
    <property type="match status" value="1"/>
</dbReference>
<dbReference type="InterPro" id="IPR009241">
    <property type="entry name" value="HigB-like"/>
</dbReference>
<organism evidence="4">
    <name type="scientific">plant metagenome</name>
    <dbReference type="NCBI Taxonomy" id="1297885"/>
    <lineage>
        <taxon>unclassified sequences</taxon>
        <taxon>metagenomes</taxon>
        <taxon>organismal metagenomes</taxon>
    </lineage>
</organism>
<dbReference type="EMBL" id="CAADIZ010000031">
    <property type="protein sequence ID" value="VFS25539.1"/>
    <property type="molecule type" value="Genomic_DNA"/>
</dbReference>
<dbReference type="AlphaFoldDB" id="A0A484XTT0"/>
<sequence>MARIAVIRRVARLEQGNFGDHRYCRDGVWELRIDTGPGYRVYYAMVGPQQVLLLCAGDKRKQADDIARAAAYWNDWQQRKDNEKPSA</sequence>
<proteinExistence type="predicted"/>
<dbReference type="EMBL" id="CAADII010000059">
    <property type="protein sequence ID" value="VFR56376.1"/>
    <property type="molecule type" value="Genomic_DNA"/>
</dbReference>
<dbReference type="Pfam" id="PF05973">
    <property type="entry name" value="Gp49"/>
    <property type="match status" value="1"/>
</dbReference>
<evidence type="ECO:0000313" key="1">
    <source>
        <dbReference type="EMBL" id="VFR56376.1"/>
    </source>
</evidence>